<reference evidence="1 2" key="1">
    <citation type="submission" date="2019-11" db="EMBL/GenBank/DDBJ databases">
        <title>Isolation and Application of One Kind of P-Hydroxybenzoic Acid Degrading Bacterium in Mitigating Cropping Obstacle of Cucumber.</title>
        <authorList>
            <person name="Wu F."/>
            <person name="An Y."/>
        </authorList>
    </citation>
    <scope>NUCLEOTIDE SEQUENCE [LARGE SCALE GENOMIC DNA]</scope>
    <source>
        <strain evidence="1 2">P620</strain>
    </source>
</reference>
<dbReference type="AlphaFoldDB" id="A0A6B8MTA2"/>
<proteinExistence type="predicted"/>
<evidence type="ECO:0000313" key="2">
    <source>
        <dbReference type="Proteomes" id="UP000427108"/>
    </source>
</evidence>
<sequence>MEFSIISDNYYFLYGVSELIKREFGFRTKVSISFMSEKNSEIVFFKLKNSNPRYVIICLANNNCLKSLLKNLKKTEAEIFLMTNKNVFSRGDACSSKYSVFILPSTLNNHEFIKHIKNSERVNKITPCKNDIYIIKKLSEGVSVGELSINLGLSPKTICNLRDKVMQQAGGLAGIHGLLLLRNIFG</sequence>
<accession>A0A6B8MTA2</accession>
<organism evidence="1 2">
    <name type="scientific">Klebsiella oxytoca</name>
    <dbReference type="NCBI Taxonomy" id="571"/>
    <lineage>
        <taxon>Bacteria</taxon>
        <taxon>Pseudomonadati</taxon>
        <taxon>Pseudomonadota</taxon>
        <taxon>Gammaproteobacteria</taxon>
        <taxon>Enterobacterales</taxon>
        <taxon>Enterobacteriaceae</taxon>
        <taxon>Klebsiella/Raoultella group</taxon>
        <taxon>Klebsiella</taxon>
    </lineage>
</organism>
<name>A0A6B8MTA2_KLEOX</name>
<gene>
    <name evidence="1" type="ORF">GJ746_05325</name>
</gene>
<dbReference type="Proteomes" id="UP000427108">
    <property type="component" value="Chromosome"/>
</dbReference>
<evidence type="ECO:0000313" key="1">
    <source>
        <dbReference type="EMBL" id="QGN36747.1"/>
    </source>
</evidence>
<dbReference type="RefSeq" id="WP_154679249.1">
    <property type="nucleotide sequence ID" value="NZ_CP046115.1"/>
</dbReference>
<dbReference type="EMBL" id="CP046115">
    <property type="protein sequence ID" value="QGN36747.1"/>
    <property type="molecule type" value="Genomic_DNA"/>
</dbReference>
<protein>
    <submittedName>
        <fullName evidence="1">Uncharacterized protein</fullName>
    </submittedName>
</protein>